<proteinExistence type="predicted"/>
<organism evidence="1 2">
    <name type="scientific">Araneus ventricosus</name>
    <name type="common">Orbweaver spider</name>
    <name type="synonym">Epeira ventricosa</name>
    <dbReference type="NCBI Taxonomy" id="182803"/>
    <lineage>
        <taxon>Eukaryota</taxon>
        <taxon>Metazoa</taxon>
        <taxon>Ecdysozoa</taxon>
        <taxon>Arthropoda</taxon>
        <taxon>Chelicerata</taxon>
        <taxon>Arachnida</taxon>
        <taxon>Araneae</taxon>
        <taxon>Araneomorphae</taxon>
        <taxon>Entelegynae</taxon>
        <taxon>Araneoidea</taxon>
        <taxon>Araneidae</taxon>
        <taxon>Araneus</taxon>
    </lineage>
</organism>
<evidence type="ECO:0000313" key="2">
    <source>
        <dbReference type="Proteomes" id="UP000499080"/>
    </source>
</evidence>
<name>A0A4Y2BEV9_ARAVE</name>
<reference evidence="1 2" key="1">
    <citation type="journal article" date="2019" name="Sci. Rep.">
        <title>Orb-weaving spider Araneus ventricosus genome elucidates the spidroin gene catalogue.</title>
        <authorList>
            <person name="Kono N."/>
            <person name="Nakamura H."/>
            <person name="Ohtoshi R."/>
            <person name="Moran D.A.P."/>
            <person name="Shinohara A."/>
            <person name="Yoshida Y."/>
            <person name="Fujiwara M."/>
            <person name="Mori M."/>
            <person name="Tomita M."/>
            <person name="Arakawa K."/>
        </authorList>
    </citation>
    <scope>NUCLEOTIDE SEQUENCE [LARGE SCALE GENOMIC DNA]</scope>
</reference>
<accession>A0A4Y2BEV9</accession>
<keyword evidence="2" id="KW-1185">Reference proteome</keyword>
<evidence type="ECO:0000313" key="1">
    <source>
        <dbReference type="EMBL" id="GBL90812.1"/>
    </source>
</evidence>
<gene>
    <name evidence="1" type="ORF">AVEN_215547_1</name>
</gene>
<dbReference type="EMBL" id="BGPR01000074">
    <property type="protein sequence ID" value="GBL90812.1"/>
    <property type="molecule type" value="Genomic_DNA"/>
</dbReference>
<comment type="caution">
    <text evidence="1">The sequence shown here is derived from an EMBL/GenBank/DDBJ whole genome shotgun (WGS) entry which is preliminary data.</text>
</comment>
<dbReference type="AlphaFoldDB" id="A0A4Y2BEV9"/>
<protein>
    <submittedName>
        <fullName evidence="1">Uncharacterized protein</fullName>
    </submittedName>
</protein>
<dbReference type="Proteomes" id="UP000499080">
    <property type="component" value="Unassembled WGS sequence"/>
</dbReference>
<sequence>MPILQGIQKMFNLLQRPAFYYSEEASIFLLKIATKKNKYRPPPIRSTICSSSKGLVFQKRNNFYEVFPKESHRRILDTNLPQFARGQNTATRT</sequence>